<reference evidence="2 3" key="2">
    <citation type="journal article" date="2012" name="PLoS Pathog.">
        <title>Diverse lifestyles and strategies of plant pathogenesis encoded in the genomes of eighteen Dothideomycetes fungi.</title>
        <authorList>
            <person name="Ohm R.A."/>
            <person name="Feau N."/>
            <person name="Henrissat B."/>
            <person name="Schoch C.L."/>
            <person name="Horwitz B.A."/>
            <person name="Barry K.W."/>
            <person name="Condon B.J."/>
            <person name="Copeland A.C."/>
            <person name="Dhillon B."/>
            <person name="Glaser F."/>
            <person name="Hesse C.N."/>
            <person name="Kosti I."/>
            <person name="LaButti K."/>
            <person name="Lindquist E.A."/>
            <person name="Lucas S."/>
            <person name="Salamov A.A."/>
            <person name="Bradshaw R.E."/>
            <person name="Ciuffetti L."/>
            <person name="Hamelin R.C."/>
            <person name="Kema G.H.J."/>
            <person name="Lawrence C."/>
            <person name="Scott J.A."/>
            <person name="Spatafora J.W."/>
            <person name="Turgeon B.G."/>
            <person name="de Wit P.J.G.M."/>
            <person name="Zhong S."/>
            <person name="Goodwin S.B."/>
            <person name="Grigoriev I.V."/>
        </authorList>
    </citation>
    <scope>NUCLEOTIDE SEQUENCE [LARGE SCALE GENOMIC DNA]</scope>
    <source>
        <strain evidence="3">NZE10 / CBS 128990</strain>
    </source>
</reference>
<evidence type="ECO:0000313" key="3">
    <source>
        <dbReference type="Proteomes" id="UP000016933"/>
    </source>
</evidence>
<sequence length="71" mass="7877">MLSEEDTPLPSDDEDDRDSVSSANRPGRSSILCERSHIFAAIATNADQWDTYVRANRSGGESFPMGCLQWI</sequence>
<feature type="region of interest" description="Disordered" evidence="1">
    <location>
        <begin position="1"/>
        <end position="28"/>
    </location>
</feature>
<protein>
    <submittedName>
        <fullName evidence="2">Uncharacterized protein</fullName>
    </submittedName>
</protein>
<accession>N1PQF1</accession>
<dbReference type="AlphaFoldDB" id="N1PQF1"/>
<gene>
    <name evidence="2" type="ORF">DOTSEDRAFT_72186</name>
</gene>
<dbReference type="HOGENOM" id="CLU_2740000_0_0_1"/>
<proteinExistence type="predicted"/>
<dbReference type="Proteomes" id="UP000016933">
    <property type="component" value="Unassembled WGS sequence"/>
</dbReference>
<keyword evidence="3" id="KW-1185">Reference proteome</keyword>
<evidence type="ECO:0000256" key="1">
    <source>
        <dbReference type="SAM" id="MobiDB-lite"/>
    </source>
</evidence>
<organism evidence="2 3">
    <name type="scientific">Dothistroma septosporum (strain NZE10 / CBS 128990)</name>
    <name type="common">Red band needle blight fungus</name>
    <name type="synonym">Mycosphaerella pini</name>
    <dbReference type="NCBI Taxonomy" id="675120"/>
    <lineage>
        <taxon>Eukaryota</taxon>
        <taxon>Fungi</taxon>
        <taxon>Dikarya</taxon>
        <taxon>Ascomycota</taxon>
        <taxon>Pezizomycotina</taxon>
        <taxon>Dothideomycetes</taxon>
        <taxon>Dothideomycetidae</taxon>
        <taxon>Mycosphaerellales</taxon>
        <taxon>Mycosphaerellaceae</taxon>
        <taxon>Dothistroma</taxon>
    </lineage>
</organism>
<name>N1PQF1_DOTSN</name>
<dbReference type="EMBL" id="KB446539">
    <property type="protein sequence ID" value="EME44644.1"/>
    <property type="molecule type" value="Genomic_DNA"/>
</dbReference>
<evidence type="ECO:0000313" key="2">
    <source>
        <dbReference type="EMBL" id="EME44644.1"/>
    </source>
</evidence>
<feature type="compositionally biased region" description="Acidic residues" evidence="1">
    <location>
        <begin position="1"/>
        <end position="17"/>
    </location>
</feature>
<reference evidence="3" key="1">
    <citation type="journal article" date="2012" name="PLoS Genet.">
        <title>The genomes of the fungal plant pathogens Cladosporium fulvum and Dothistroma septosporum reveal adaptation to different hosts and lifestyles but also signatures of common ancestry.</title>
        <authorList>
            <person name="de Wit P.J.G.M."/>
            <person name="van der Burgt A."/>
            <person name="Oekmen B."/>
            <person name="Stergiopoulos I."/>
            <person name="Abd-Elsalam K.A."/>
            <person name="Aerts A.L."/>
            <person name="Bahkali A.H."/>
            <person name="Beenen H.G."/>
            <person name="Chettri P."/>
            <person name="Cox M.P."/>
            <person name="Datema E."/>
            <person name="de Vries R.P."/>
            <person name="Dhillon B."/>
            <person name="Ganley A.R."/>
            <person name="Griffiths S.A."/>
            <person name="Guo Y."/>
            <person name="Hamelin R.C."/>
            <person name="Henrissat B."/>
            <person name="Kabir M.S."/>
            <person name="Jashni M.K."/>
            <person name="Kema G."/>
            <person name="Klaubauf S."/>
            <person name="Lapidus A."/>
            <person name="Levasseur A."/>
            <person name="Lindquist E."/>
            <person name="Mehrabi R."/>
            <person name="Ohm R.A."/>
            <person name="Owen T.J."/>
            <person name="Salamov A."/>
            <person name="Schwelm A."/>
            <person name="Schijlen E."/>
            <person name="Sun H."/>
            <person name="van den Burg H.A."/>
            <person name="van Ham R.C.H.J."/>
            <person name="Zhang S."/>
            <person name="Goodwin S.B."/>
            <person name="Grigoriev I.V."/>
            <person name="Collemare J."/>
            <person name="Bradshaw R.E."/>
        </authorList>
    </citation>
    <scope>NUCLEOTIDE SEQUENCE [LARGE SCALE GENOMIC DNA]</scope>
    <source>
        <strain evidence="3">NZE10 / CBS 128990</strain>
    </source>
</reference>